<dbReference type="SUPFAM" id="SSF63825">
    <property type="entry name" value="YWTD domain"/>
    <property type="match status" value="1"/>
</dbReference>
<sequence length="540" mass="61199">TLVLLGTWKYRFRIDEEEPSAYNSTWIYFNVIIQPPNFEGISESEYTTRWVLTSTATTGYTVEEFTEDLSGSNWYLSLSGEDSFYEFPGTYLEDNTTATSDVWIYTGEHWDTFGTNQPQGIAWGGTNFWVTIMADKEAYEYTSDGVYTGDHFDTPTILPNEVTGYDGTHIWILNWGGVNSGLHKYRVADGAHISSFITGAEDTQPMGVTWDGSEFWVLGGGNKRVYKYWVGGVYAFFSFDVSGEGDSPRGITWDGTHFWVVNAGVVYQYNAGGVYTGINFIVGGEDIVMNGITWKSPNFWLTGLVTKEAYEYGEPLDISKKYQAVGPTGQGFVYIQTDETETLELNTPAINLDLISADKITIDFNTTSTNKIDLKLMSGGSELKSIEISPQGNSDFTDKTVVINIDANYTIDKLQLEGIFTDMNNLYIQNVSIYRYSFITEEDLTKISVDPDGVKQVFLEYPNTYISYVFEQDLLVYTFNLTLGSSFETIIYKVPKIRDCYITFYDSNNEYLSFNLFITYINYTFDDDPVLMERMTDNII</sequence>
<protein>
    <submittedName>
        <fullName evidence="1">Uncharacterized protein</fullName>
    </submittedName>
</protein>
<name>A0A0F9CM01_9ZZZZ</name>
<gene>
    <name evidence="1" type="ORF">LCGC14_2384960</name>
</gene>
<dbReference type="EMBL" id="LAZR01035457">
    <property type="protein sequence ID" value="KKL27457.1"/>
    <property type="molecule type" value="Genomic_DNA"/>
</dbReference>
<reference evidence="1" key="1">
    <citation type="journal article" date="2015" name="Nature">
        <title>Complex archaea that bridge the gap between prokaryotes and eukaryotes.</title>
        <authorList>
            <person name="Spang A."/>
            <person name="Saw J.H."/>
            <person name="Jorgensen S.L."/>
            <person name="Zaremba-Niedzwiedzka K."/>
            <person name="Martijn J."/>
            <person name="Lind A.E."/>
            <person name="van Eijk R."/>
            <person name="Schleper C."/>
            <person name="Guy L."/>
            <person name="Ettema T.J."/>
        </authorList>
    </citation>
    <scope>NUCLEOTIDE SEQUENCE</scope>
</reference>
<evidence type="ECO:0000313" key="1">
    <source>
        <dbReference type="EMBL" id="KKL27457.1"/>
    </source>
</evidence>
<feature type="non-terminal residue" evidence="1">
    <location>
        <position position="540"/>
    </location>
</feature>
<accession>A0A0F9CM01</accession>
<organism evidence="1">
    <name type="scientific">marine sediment metagenome</name>
    <dbReference type="NCBI Taxonomy" id="412755"/>
    <lineage>
        <taxon>unclassified sequences</taxon>
        <taxon>metagenomes</taxon>
        <taxon>ecological metagenomes</taxon>
    </lineage>
</organism>
<proteinExistence type="predicted"/>
<dbReference type="AlphaFoldDB" id="A0A0F9CM01"/>
<feature type="non-terminal residue" evidence="1">
    <location>
        <position position="1"/>
    </location>
</feature>
<comment type="caution">
    <text evidence="1">The sequence shown here is derived from an EMBL/GenBank/DDBJ whole genome shotgun (WGS) entry which is preliminary data.</text>
</comment>